<dbReference type="GO" id="GO:0090614">
    <property type="term" value="F:5'-methylthioadenosine deaminase activity"/>
    <property type="evidence" value="ECO:0007669"/>
    <property type="project" value="UniProtKB-UniRule"/>
</dbReference>
<dbReference type="EC" id="3.5.4.28" evidence="5"/>
<evidence type="ECO:0000259" key="6">
    <source>
        <dbReference type="Pfam" id="PF01979"/>
    </source>
</evidence>
<comment type="catalytic activity">
    <reaction evidence="5">
        <text>S-adenosyl-L-homocysteine + H2O + H(+) = S-inosyl-L-homocysteine + NH4(+)</text>
        <dbReference type="Rhea" id="RHEA:20716"/>
        <dbReference type="ChEBI" id="CHEBI:15377"/>
        <dbReference type="ChEBI" id="CHEBI:15378"/>
        <dbReference type="ChEBI" id="CHEBI:28938"/>
        <dbReference type="ChEBI" id="CHEBI:57856"/>
        <dbReference type="ChEBI" id="CHEBI:57985"/>
        <dbReference type="EC" id="3.5.4.28"/>
    </reaction>
</comment>
<evidence type="ECO:0000256" key="4">
    <source>
        <dbReference type="ARBA" id="ARBA00022833"/>
    </source>
</evidence>
<dbReference type="InterPro" id="IPR006680">
    <property type="entry name" value="Amidohydro-rel"/>
</dbReference>
<evidence type="ECO:0000256" key="1">
    <source>
        <dbReference type="ARBA" id="ARBA00006745"/>
    </source>
</evidence>
<keyword evidence="3 5" id="KW-0378">Hydrolase</keyword>
<evidence type="ECO:0000256" key="5">
    <source>
        <dbReference type="HAMAP-Rule" id="MF_01281"/>
    </source>
</evidence>
<feature type="domain" description="Amidohydrolase-related" evidence="6">
    <location>
        <begin position="66"/>
        <end position="414"/>
    </location>
</feature>
<sequence>MTSITPPEVELLIEARWILPMSEELPVLEKHAIAIDAGRLFGPWPAEEAHRHVSPKQTLRMEHHALLPGLINAHNHAGMSLMRGYADDLPLMTWLNEHIWPAEAKHVSPDFVADGTRLAMAEMLRSGTTTFADMYLAPEPVAEAVERFGMRAQLCTPLIDFPTPWSADFHTGLRQTESLLERYHNHPTISLAFGPHAPYTVGDDSLTGLVEARDRLGLPIQMHVHETADEVEQGLARHGKRPLRRLYEAGLLGPDFQAVHVTQVDDEDVAILRDSGTHVIHCPQSNLKLASGFCPVARLQAAGINVALGTDGAASNNDLDMFDELKSAALLAKAVHGDAAALPAMAALAMATRDGAKALGMAHRRGQLVEGYDADLIAVDLDAINTLPVHHPASAIVYAMNSRQVSHVWIDGKLRVDEGRLIDIDITQLKHMAHAYQQSMAPTAQSERTDDASAT</sequence>
<dbReference type="OrthoDB" id="9787621at2"/>
<dbReference type="FunFam" id="3.20.20.140:FF:000014">
    <property type="entry name" value="5-methylthioadenosine/S-adenosylhomocysteine deaminase"/>
    <property type="match status" value="1"/>
</dbReference>
<name>A0A4R8FR32_9GAMM</name>
<feature type="binding site" evidence="5">
    <location>
        <position position="74"/>
    </location>
    <ligand>
        <name>Zn(2+)</name>
        <dbReference type="ChEBI" id="CHEBI:29105"/>
    </ligand>
</feature>
<accession>A0A4R8FR32</accession>
<feature type="binding site" evidence="5">
    <location>
        <position position="223"/>
    </location>
    <ligand>
        <name>Zn(2+)</name>
        <dbReference type="ChEBI" id="CHEBI:29105"/>
    </ligand>
</feature>
<dbReference type="EC" id="3.5.4.31" evidence="5"/>
<dbReference type="PANTHER" id="PTHR43794:SF11">
    <property type="entry name" value="AMIDOHYDROLASE-RELATED DOMAIN-CONTAINING PROTEIN"/>
    <property type="match status" value="1"/>
</dbReference>
<dbReference type="GO" id="GO:0046872">
    <property type="term" value="F:metal ion binding"/>
    <property type="evidence" value="ECO:0007669"/>
    <property type="project" value="UniProtKB-KW"/>
</dbReference>
<dbReference type="InterPro" id="IPR011059">
    <property type="entry name" value="Metal-dep_hydrolase_composite"/>
</dbReference>
<comment type="catalytic activity">
    <reaction evidence="5">
        <text>S-methyl-5'-thioadenosine + H2O + H(+) = S-methyl-5'-thioinosine + NH4(+)</text>
        <dbReference type="Rhea" id="RHEA:25025"/>
        <dbReference type="ChEBI" id="CHEBI:15377"/>
        <dbReference type="ChEBI" id="CHEBI:15378"/>
        <dbReference type="ChEBI" id="CHEBI:17509"/>
        <dbReference type="ChEBI" id="CHEBI:28938"/>
        <dbReference type="ChEBI" id="CHEBI:48595"/>
        <dbReference type="EC" id="3.5.4.31"/>
    </reaction>
</comment>
<keyword evidence="4 5" id="KW-0862">Zinc</keyword>
<feature type="binding site" evidence="5">
    <location>
        <position position="196"/>
    </location>
    <ligand>
        <name>substrate</name>
    </ligand>
</feature>
<dbReference type="Gene3D" id="3.20.20.140">
    <property type="entry name" value="Metal-dependent hydrolases"/>
    <property type="match status" value="1"/>
</dbReference>
<comment type="similarity">
    <text evidence="1">Belongs to the metallo-dependent hydrolases superfamily. ATZ/TRZ family.</text>
</comment>
<dbReference type="SUPFAM" id="SSF51556">
    <property type="entry name" value="Metallo-dependent hydrolases"/>
    <property type="match status" value="1"/>
</dbReference>
<comment type="function">
    <text evidence="5">Catalyzes the deamination of 5-methylthioadenosine and S-adenosyl-L-homocysteine into 5-methylthioinosine and S-inosyl-L-homocysteine, respectively. Is also able to deaminate adenosine.</text>
</comment>
<dbReference type="Gene3D" id="2.30.40.10">
    <property type="entry name" value="Urease, subunit C, domain 1"/>
    <property type="match status" value="1"/>
</dbReference>
<evidence type="ECO:0000313" key="7">
    <source>
        <dbReference type="EMBL" id="TDX29015.1"/>
    </source>
</evidence>
<proteinExistence type="inferred from homology"/>
<dbReference type="InterPro" id="IPR050287">
    <property type="entry name" value="MTA/SAH_deaminase"/>
</dbReference>
<keyword evidence="2 5" id="KW-0479">Metal-binding</keyword>
<dbReference type="HAMAP" id="MF_01281">
    <property type="entry name" value="MTA_SAH_deamin"/>
    <property type="match status" value="1"/>
</dbReference>
<dbReference type="GO" id="GO:0050270">
    <property type="term" value="F:S-adenosylhomocysteine deaminase activity"/>
    <property type="evidence" value="ECO:0007669"/>
    <property type="project" value="UniProtKB-UniRule"/>
</dbReference>
<dbReference type="Proteomes" id="UP000294489">
    <property type="component" value="Unassembled WGS sequence"/>
</dbReference>
<feature type="binding site" evidence="5">
    <location>
        <position position="103"/>
    </location>
    <ligand>
        <name>substrate</name>
    </ligand>
</feature>
<reference evidence="7 8" key="1">
    <citation type="submission" date="2019-03" db="EMBL/GenBank/DDBJ databases">
        <title>Freshwater and sediment microbial communities from various areas in North America, analyzing microbe dynamics in response to fracking.</title>
        <authorList>
            <person name="Lamendella R."/>
        </authorList>
    </citation>
    <scope>NUCLEOTIDE SEQUENCE [LARGE SCALE GENOMIC DNA]</scope>
    <source>
        <strain evidence="7 8">6_TX</strain>
    </source>
</reference>
<comment type="cofactor">
    <cofactor evidence="5">
        <name>Zn(2+)</name>
        <dbReference type="ChEBI" id="CHEBI:29105"/>
    </cofactor>
    <text evidence="5">Binds 1 zinc ion per subunit.</text>
</comment>
<evidence type="ECO:0000313" key="8">
    <source>
        <dbReference type="Proteomes" id="UP000294489"/>
    </source>
</evidence>
<dbReference type="RefSeq" id="WP_134017872.1">
    <property type="nucleotide sequence ID" value="NZ_SOEC01000008.1"/>
</dbReference>
<dbReference type="NCBIfam" id="NF006549">
    <property type="entry name" value="PRK09045.1"/>
    <property type="match status" value="1"/>
</dbReference>
<dbReference type="Pfam" id="PF01979">
    <property type="entry name" value="Amidohydro_1"/>
    <property type="match status" value="1"/>
</dbReference>
<dbReference type="AlphaFoldDB" id="A0A4R8FR32"/>
<protein>
    <recommendedName>
        <fullName evidence="5">5-methylthioadenosine/S-adenosylhomocysteine deaminase</fullName>
        <shortName evidence="5">MTA/SAH deaminase</shortName>
        <ecNumber evidence="5">3.5.4.28</ecNumber>
        <ecNumber evidence="5">3.5.4.31</ecNumber>
    </recommendedName>
</protein>
<feature type="binding site" evidence="5">
    <location>
        <position position="76"/>
    </location>
    <ligand>
        <name>Zn(2+)</name>
        <dbReference type="ChEBI" id="CHEBI:29105"/>
    </ligand>
</feature>
<gene>
    <name evidence="5" type="primary">mtaD</name>
    <name evidence="7" type="ORF">DFO67_10858</name>
</gene>
<dbReference type="SUPFAM" id="SSF51338">
    <property type="entry name" value="Composite domain of metallo-dependent hydrolases"/>
    <property type="match status" value="1"/>
</dbReference>
<comment type="similarity">
    <text evidence="5">Belongs to the metallo-dependent hydrolases superfamily. MTA/SAH deaminase family.</text>
</comment>
<organism evidence="7 8">
    <name type="scientific">Modicisalibacter xianhensis</name>
    <dbReference type="NCBI Taxonomy" id="442341"/>
    <lineage>
        <taxon>Bacteria</taxon>
        <taxon>Pseudomonadati</taxon>
        <taxon>Pseudomonadota</taxon>
        <taxon>Gammaproteobacteria</taxon>
        <taxon>Oceanospirillales</taxon>
        <taxon>Halomonadaceae</taxon>
        <taxon>Modicisalibacter</taxon>
    </lineage>
</organism>
<dbReference type="CDD" id="cd01298">
    <property type="entry name" value="ATZ_TRZ_like"/>
    <property type="match status" value="1"/>
</dbReference>
<comment type="caution">
    <text evidence="5">Lacks conserved residue(s) required for the propagation of feature annotation.</text>
</comment>
<feature type="binding site" evidence="5">
    <location>
        <position position="311"/>
    </location>
    <ligand>
        <name>Zn(2+)</name>
        <dbReference type="ChEBI" id="CHEBI:29105"/>
    </ligand>
</feature>
<evidence type="ECO:0000256" key="2">
    <source>
        <dbReference type="ARBA" id="ARBA00022723"/>
    </source>
</evidence>
<dbReference type="EMBL" id="SOEC01000008">
    <property type="protein sequence ID" value="TDX29015.1"/>
    <property type="molecule type" value="Genomic_DNA"/>
</dbReference>
<dbReference type="InterPro" id="IPR023512">
    <property type="entry name" value="Deaminase_MtaD/DadD"/>
</dbReference>
<dbReference type="InterPro" id="IPR032466">
    <property type="entry name" value="Metal_Hydrolase"/>
</dbReference>
<feature type="binding site" evidence="5">
    <location>
        <position position="226"/>
    </location>
    <ligand>
        <name>substrate</name>
    </ligand>
</feature>
<evidence type="ECO:0000256" key="3">
    <source>
        <dbReference type="ARBA" id="ARBA00022801"/>
    </source>
</evidence>
<comment type="caution">
    <text evidence="7">The sequence shown here is derived from an EMBL/GenBank/DDBJ whole genome shotgun (WGS) entry which is preliminary data.</text>
</comment>
<dbReference type="PANTHER" id="PTHR43794">
    <property type="entry name" value="AMINOHYDROLASE SSNA-RELATED"/>
    <property type="match status" value="1"/>
</dbReference>
<feature type="binding site" evidence="5">
    <location>
        <position position="311"/>
    </location>
    <ligand>
        <name>substrate</name>
    </ligand>
</feature>